<evidence type="ECO:0000313" key="2">
    <source>
        <dbReference type="Proteomes" id="UP001166286"/>
    </source>
</evidence>
<dbReference type="Pfam" id="PF13095">
    <property type="entry name" value="FTA2"/>
    <property type="match status" value="1"/>
</dbReference>
<sequence length="272" mass="31987">MIPPYGEPLPQCDGPKLKPFKLPMPNPEFHRLISDPDAGGQAHVFEASIGSTAYAIKVFEFYDVGWDRAPLVGEEENMVSDDLLEAHCDPFFRECRAYGRLEEEKVNGKVAVHCYGYITIPCEKEKLFRRKFKIYDWNRPGVERSIPVSERQPLRAIVKELILKDTPLTGRVADKILRDMKRMRRCGICSNDVFPRNYKDGLLVDMGLAMTEPFFLFKVRRERKKMLKDKELYMWENMVKENQLDTRTRPFRNEEYCKKLRPPKPKTRRLKH</sequence>
<evidence type="ECO:0000313" key="1">
    <source>
        <dbReference type="EMBL" id="KAK0510839.1"/>
    </source>
</evidence>
<keyword evidence="2" id="KW-1185">Reference proteome</keyword>
<gene>
    <name evidence="1" type="ORF">JMJ35_006391</name>
</gene>
<proteinExistence type="predicted"/>
<name>A0AA39V460_9LECA</name>
<reference evidence="1" key="1">
    <citation type="submission" date="2023-03" db="EMBL/GenBank/DDBJ databases">
        <title>Complete genome of Cladonia borealis.</title>
        <authorList>
            <person name="Park H."/>
        </authorList>
    </citation>
    <scope>NUCLEOTIDE SEQUENCE</scope>
    <source>
        <strain evidence="1">ANT050790</strain>
    </source>
</reference>
<accession>A0AA39V460</accession>
<dbReference type="EMBL" id="JAFEKC020000014">
    <property type="protein sequence ID" value="KAK0510839.1"/>
    <property type="molecule type" value="Genomic_DNA"/>
</dbReference>
<dbReference type="AlphaFoldDB" id="A0AA39V460"/>
<comment type="caution">
    <text evidence="1">The sequence shown here is derived from an EMBL/GenBank/DDBJ whole genome shotgun (WGS) entry which is preliminary data.</text>
</comment>
<organism evidence="1 2">
    <name type="scientific">Cladonia borealis</name>
    <dbReference type="NCBI Taxonomy" id="184061"/>
    <lineage>
        <taxon>Eukaryota</taxon>
        <taxon>Fungi</taxon>
        <taxon>Dikarya</taxon>
        <taxon>Ascomycota</taxon>
        <taxon>Pezizomycotina</taxon>
        <taxon>Lecanoromycetes</taxon>
        <taxon>OSLEUM clade</taxon>
        <taxon>Lecanoromycetidae</taxon>
        <taxon>Lecanorales</taxon>
        <taxon>Lecanorineae</taxon>
        <taxon>Cladoniaceae</taxon>
        <taxon>Cladonia</taxon>
    </lineage>
</organism>
<protein>
    <submittedName>
        <fullName evidence="1">Uncharacterized protein</fullName>
    </submittedName>
</protein>
<dbReference type="Proteomes" id="UP001166286">
    <property type="component" value="Unassembled WGS sequence"/>
</dbReference>
<dbReference type="InterPro" id="IPR025213">
    <property type="entry name" value="Sim4_Fta2"/>
</dbReference>